<proteinExistence type="inferred from homology"/>
<dbReference type="GO" id="GO:0016042">
    <property type="term" value="P:lipid catabolic process"/>
    <property type="evidence" value="ECO:0007669"/>
    <property type="project" value="TreeGrafter"/>
</dbReference>
<evidence type="ECO:0000256" key="1">
    <source>
        <dbReference type="ARBA" id="ARBA00004613"/>
    </source>
</evidence>
<comment type="similarity">
    <text evidence="2">Belongs to the AB hydrolase superfamily. Lipase family.</text>
</comment>
<dbReference type="KEGG" id="ter:Tery_3878"/>
<dbReference type="Pfam" id="PF00151">
    <property type="entry name" value="Lipase"/>
    <property type="match status" value="1"/>
</dbReference>
<dbReference type="Gene3D" id="2.60.60.20">
    <property type="entry name" value="PLAT/LH2 domain"/>
    <property type="match status" value="1"/>
</dbReference>
<evidence type="ECO:0000256" key="2">
    <source>
        <dbReference type="ARBA" id="ARBA00010701"/>
    </source>
</evidence>
<dbReference type="InterPro" id="IPR018511">
    <property type="entry name" value="Hemolysin-typ_Ca-bd_CS"/>
</dbReference>
<dbReference type="HOGENOM" id="CLU_389288_0_0_3"/>
<dbReference type="InterPro" id="IPR001343">
    <property type="entry name" value="Hemolysn_Ca-bd"/>
</dbReference>
<accession>Q10XV8</accession>
<sequence length="709" mass="78681">MTEFYSIYIETGSSPLSGTRNDVEVKLFGSQNTTEYMELTSFDDIPWEKNQNRTFHLGKLNIGDLEAVEFRLKLQNGQKLDPLSESDVTLGPVLLELEKAGIFDGKFDGVLEGDETSDLESLDIDGWGLESFTISDGQKYFDTSELSGEESYLFDVSETKKFDVKETENFPGTVVPIDLVGGSNDIIDGTWFHVLDKGELDINNLRDKLGRIDQEQNTYFVTHGFSRGAGNSWIPENNINISNGERETSRETSLSKAIRQYDPNANILFVDWAEKNYKLDINLEALALNYAEARANLSKITDDIVEYITRYNVNPEKLTFVGHSLGAQIAGLVGQRVEMDRIIGLDPGGVEPFSDFLPDQPNARLSEDDAENVYVIHSETLYGYDWPAGDFDLYLNVTNYQDLGQYGIMIYEQPVPQEQWHDYAIDVAINLFEGTDYAGESKRRNEDGLAELTNLDIETFFDPNSYPTTKNSFYDLLNEKFPQNRALFFDENLQPEVDKSGDDIMRGSENDDSLNSGPGNDKIIGKGGNDTLNSGPGNDKIFGQSGDDYLIGRSGNDILLGGKGDDTLEGGIGRDRLNGGPGNDELIGGGSIDFFIFNTNRPFNEEDLGKDIITDFKVDQDFILLDKSTFDAIESDSSSRKNPGFSRVEEFEVVETDESAASSEAIIVHSTETGNLFYNQNGSASGFGTGGDFATVAPELSSENFILRV</sequence>
<dbReference type="SUPFAM" id="SSF51120">
    <property type="entry name" value="beta-Roll"/>
    <property type="match status" value="1"/>
</dbReference>
<dbReference type="AlphaFoldDB" id="Q10XV8"/>
<evidence type="ECO:0000259" key="5">
    <source>
        <dbReference type="Pfam" id="PF00151"/>
    </source>
</evidence>
<dbReference type="Pfam" id="PF00353">
    <property type="entry name" value="HemolysinCabind"/>
    <property type="match status" value="2"/>
</dbReference>
<dbReference type="STRING" id="203124.Tery_3878"/>
<dbReference type="SUPFAM" id="SSF49723">
    <property type="entry name" value="Lipase/lipooxygenase domain (PLAT/LH2 domain)"/>
    <property type="match status" value="1"/>
</dbReference>
<dbReference type="eggNOG" id="COG2931">
    <property type="taxonomic scope" value="Bacteria"/>
</dbReference>
<organism evidence="7">
    <name type="scientific">Trichodesmium erythraeum (strain IMS101)</name>
    <dbReference type="NCBI Taxonomy" id="203124"/>
    <lineage>
        <taxon>Bacteria</taxon>
        <taxon>Bacillati</taxon>
        <taxon>Cyanobacteriota</taxon>
        <taxon>Cyanophyceae</taxon>
        <taxon>Oscillatoriophycideae</taxon>
        <taxon>Oscillatoriales</taxon>
        <taxon>Microcoleaceae</taxon>
        <taxon>Trichodesmium</taxon>
    </lineage>
</organism>
<reference evidence="7" key="1">
    <citation type="submission" date="2006-06" db="EMBL/GenBank/DDBJ databases">
        <title>Complete sequence of Trichodesmium erythraeum IMS101.</title>
        <authorList>
            <consortium name="US DOE Joint Genome Institute"/>
            <person name="Copeland A."/>
            <person name="Lucas S."/>
            <person name="Lapidus A."/>
            <person name="Barry K."/>
            <person name="Detter J.C."/>
            <person name="Glavina del Rio T."/>
            <person name="Hammon N."/>
            <person name="Israni S."/>
            <person name="Dalin E."/>
            <person name="Tice H."/>
            <person name="Pitluck S."/>
            <person name="Kiss H."/>
            <person name="Munk A.C."/>
            <person name="Brettin T."/>
            <person name="Bruce D."/>
            <person name="Han C."/>
            <person name="Tapia R."/>
            <person name="Gilna P."/>
            <person name="Schmutz J."/>
            <person name="Larimer F."/>
            <person name="Land M."/>
            <person name="Hauser L."/>
            <person name="Kyrpides N."/>
            <person name="Kim E."/>
            <person name="Richardson P."/>
        </authorList>
    </citation>
    <scope>NUCLEOTIDE SEQUENCE [LARGE SCALE GENOMIC DNA]</scope>
    <source>
        <strain evidence="7">IMS101</strain>
    </source>
</reference>
<dbReference type="InterPro" id="IPR029058">
    <property type="entry name" value="AB_hydrolase_fold"/>
</dbReference>
<dbReference type="Gene3D" id="2.150.10.10">
    <property type="entry name" value="Serralysin-like metalloprotease, C-terminal"/>
    <property type="match status" value="2"/>
</dbReference>
<dbReference type="GO" id="GO:0005509">
    <property type="term" value="F:calcium ion binding"/>
    <property type="evidence" value="ECO:0007669"/>
    <property type="project" value="InterPro"/>
</dbReference>
<feature type="compositionally biased region" description="Basic and acidic residues" evidence="4">
    <location>
        <begin position="498"/>
        <end position="509"/>
    </location>
</feature>
<evidence type="ECO:0000256" key="3">
    <source>
        <dbReference type="ARBA" id="ARBA00022525"/>
    </source>
</evidence>
<dbReference type="GO" id="GO:0016298">
    <property type="term" value="F:lipase activity"/>
    <property type="evidence" value="ECO:0007669"/>
    <property type="project" value="InterPro"/>
</dbReference>
<dbReference type="RefSeq" id="WP_011613246.1">
    <property type="nucleotide sequence ID" value="NC_008312.1"/>
</dbReference>
<dbReference type="InterPro" id="IPR001024">
    <property type="entry name" value="PLAT/LH2_dom"/>
</dbReference>
<feature type="region of interest" description="Disordered" evidence="4">
    <location>
        <begin position="498"/>
        <end position="535"/>
    </location>
</feature>
<dbReference type="InterPro" id="IPR000734">
    <property type="entry name" value="TAG_lipase"/>
</dbReference>
<dbReference type="GO" id="GO:0005615">
    <property type="term" value="C:extracellular space"/>
    <property type="evidence" value="ECO:0007669"/>
    <property type="project" value="TreeGrafter"/>
</dbReference>
<dbReference type="InterPro" id="IPR013818">
    <property type="entry name" value="Lipase"/>
</dbReference>
<dbReference type="PANTHER" id="PTHR11610">
    <property type="entry name" value="LIPASE"/>
    <property type="match status" value="1"/>
</dbReference>
<name>Q10XV8_TRIEI</name>
<dbReference type="PRINTS" id="PR00313">
    <property type="entry name" value="CABNDNGRPT"/>
</dbReference>
<evidence type="ECO:0000259" key="6">
    <source>
        <dbReference type="Pfam" id="PF01477"/>
    </source>
</evidence>
<comment type="subcellular location">
    <subcellularLocation>
        <location evidence="1">Secreted</location>
    </subcellularLocation>
</comment>
<feature type="domain" description="PLAT" evidence="6">
    <location>
        <begin position="5"/>
        <end position="73"/>
    </location>
</feature>
<keyword evidence="3" id="KW-0964">Secreted</keyword>
<dbReference type="SUPFAM" id="SSF53474">
    <property type="entry name" value="alpha/beta-Hydrolases"/>
    <property type="match status" value="1"/>
</dbReference>
<evidence type="ECO:0000313" key="7">
    <source>
        <dbReference type="EMBL" id="ABG52916.1"/>
    </source>
</evidence>
<evidence type="ECO:0000256" key="4">
    <source>
        <dbReference type="SAM" id="MobiDB-lite"/>
    </source>
</evidence>
<dbReference type="PROSITE" id="PS00330">
    <property type="entry name" value="HEMOLYSIN_CALCIUM"/>
    <property type="match status" value="3"/>
</dbReference>
<dbReference type="InterPro" id="IPR011049">
    <property type="entry name" value="Serralysin-like_metalloprot_C"/>
</dbReference>
<dbReference type="EMBL" id="CP000393">
    <property type="protein sequence ID" value="ABG52916.1"/>
    <property type="molecule type" value="Genomic_DNA"/>
</dbReference>
<gene>
    <name evidence="7" type="ordered locus">Tery_3878</name>
</gene>
<dbReference type="OrthoDB" id="468599at2"/>
<dbReference type="Gene3D" id="3.40.50.1820">
    <property type="entry name" value="alpha/beta hydrolase"/>
    <property type="match status" value="1"/>
</dbReference>
<feature type="domain" description="Lipase" evidence="5">
    <location>
        <begin position="214"/>
        <end position="396"/>
    </location>
</feature>
<dbReference type="InterPro" id="IPR036392">
    <property type="entry name" value="PLAT/LH2_dom_sf"/>
</dbReference>
<dbReference type="Pfam" id="PF01477">
    <property type="entry name" value="PLAT"/>
    <property type="match status" value="1"/>
</dbReference>
<protein>
    <submittedName>
        <fullName evidence="7">Lipase</fullName>
    </submittedName>
</protein>